<accession>A0A9E7N1D4</accession>
<keyword evidence="2" id="KW-1185">Reference proteome</keyword>
<reference evidence="1" key="1">
    <citation type="submission" date="2022-04" db="EMBL/GenBank/DDBJ databases">
        <authorList>
            <person name="Friedrich I."/>
            <person name="Schneider D."/>
            <person name="Poehlein A."/>
            <person name="Hertel R."/>
            <person name="Daniel R."/>
        </authorList>
    </citation>
    <scope>NUCLEOTIDE SEQUENCE</scope>
</reference>
<dbReference type="Proteomes" id="UP001055634">
    <property type="component" value="Segment"/>
</dbReference>
<name>A0A9E7N1D4_9CAUD</name>
<organism evidence="1 2">
    <name type="scientific">Brevundimonas phage vB_BpoS-Gurke</name>
    <dbReference type="NCBI Taxonomy" id="2948599"/>
    <lineage>
        <taxon>Viruses</taxon>
        <taxon>Duplodnaviria</taxon>
        <taxon>Heunggongvirae</taxon>
        <taxon>Uroviricota</taxon>
        <taxon>Caudoviricetes</taxon>
        <taxon>Jeanschmidtviridae</taxon>
        <taxon>Kikimoravirus</taxon>
        <taxon>Kikimoravirus gurke</taxon>
    </lineage>
</organism>
<dbReference type="EMBL" id="ON529850">
    <property type="protein sequence ID" value="UTC28091.1"/>
    <property type="molecule type" value="Genomic_DNA"/>
</dbReference>
<gene>
    <name evidence="1" type="ORF">GURKE_00590</name>
</gene>
<sequence>MTDITEDMLDAASEAMAEEVAEAWEPSWRAHFAAIFTAMSACVRAPEVINLTWAEQRVMQDYERGFLTRLGVAQSLIRAGFRSDVATEKANALPPRHRLGTQNLIQRAETQIDLGRQTGADGAQRSSHNIYVIAGELLAKIKTAPHI</sequence>
<protein>
    <submittedName>
        <fullName evidence="1">Uncharacterized protein</fullName>
    </submittedName>
</protein>
<evidence type="ECO:0000313" key="1">
    <source>
        <dbReference type="EMBL" id="UTC28091.1"/>
    </source>
</evidence>
<proteinExistence type="predicted"/>
<evidence type="ECO:0000313" key="2">
    <source>
        <dbReference type="Proteomes" id="UP001055634"/>
    </source>
</evidence>